<dbReference type="GO" id="GO:0008718">
    <property type="term" value="F:D-amino-acid dehydrogenase activity"/>
    <property type="evidence" value="ECO:0007669"/>
    <property type="project" value="TreeGrafter"/>
</dbReference>
<name>A0A1C3EPB4_9GAMM</name>
<dbReference type="SUPFAM" id="SSF51905">
    <property type="entry name" value="FAD/NAD(P)-binding domain"/>
    <property type="match status" value="1"/>
</dbReference>
<reference evidence="4 5" key="1">
    <citation type="submission" date="2016-05" db="EMBL/GenBank/DDBJ databases">
        <title>Genomic Taxonomy of the Vibrionaceae.</title>
        <authorList>
            <person name="Gomez-Gil B."/>
            <person name="Enciso-Ibarra J."/>
        </authorList>
    </citation>
    <scope>NUCLEOTIDE SEQUENCE [LARGE SCALE GENOMIC DNA]</scope>
    <source>
        <strain evidence="4 5">CAIM 1920</strain>
    </source>
</reference>
<protein>
    <recommendedName>
        <fullName evidence="3">FAD dependent oxidoreductase domain-containing protein</fullName>
    </recommendedName>
</protein>
<dbReference type="InterPro" id="IPR006076">
    <property type="entry name" value="FAD-dep_OxRdtase"/>
</dbReference>
<dbReference type="Proteomes" id="UP000094936">
    <property type="component" value="Unassembled WGS sequence"/>
</dbReference>
<proteinExistence type="inferred from homology"/>
<dbReference type="GO" id="GO:0005737">
    <property type="term" value="C:cytoplasm"/>
    <property type="evidence" value="ECO:0007669"/>
    <property type="project" value="TreeGrafter"/>
</dbReference>
<dbReference type="PANTHER" id="PTHR13847:SF280">
    <property type="entry name" value="D-AMINO ACID DEHYDROGENASE"/>
    <property type="match status" value="1"/>
</dbReference>
<gene>
    <name evidence="4" type="ORF">A8L45_05070</name>
</gene>
<dbReference type="EMBL" id="LYBM01000006">
    <property type="protein sequence ID" value="ODA35052.1"/>
    <property type="molecule type" value="Genomic_DNA"/>
</dbReference>
<evidence type="ECO:0000313" key="4">
    <source>
        <dbReference type="EMBL" id="ODA35052.1"/>
    </source>
</evidence>
<evidence type="ECO:0000256" key="1">
    <source>
        <dbReference type="ARBA" id="ARBA00009410"/>
    </source>
</evidence>
<accession>A0A1C3EPB4</accession>
<dbReference type="AlphaFoldDB" id="A0A1C3EPB4"/>
<dbReference type="InterPro" id="IPR036188">
    <property type="entry name" value="FAD/NAD-bd_sf"/>
</dbReference>
<sequence>MKYSDHATIIGGGVVGLTSAYEMLKQGFAVTLLEKEPDVALGASHANGAQLSYSFVDAMSSPLILRKLPVILAGKDPALTVKCQPSIMLTRWSAKFLFNGLAFRERKNSEHLYRLALFSSEKMEKLRRENNLEFNFRECGKLVVYRNKDDYERAKQGVERKAEWGFRQQILSVDECVKKEPALRNISSSLAGGLYSGIDHIGDAARFCQSLLAVLQDMKGFDIKFNCAVSRLVAVHGRVTHIVTHQGVFDTDKVIVAAGCGAQHILRSLAISLPIYPVNGYSLTFPANNFSPNCSVTDLANKVVIGKIGDRVRLAGFADIVSGSAQHTEGRLAELLALGRALFPDAADYDHILDRWQGSRPCTPTSLPIIDRVGYENLYVNAGHGMYGWTLAAGSARLLAARITDDDLWQQFGGLSRGYHAF</sequence>
<evidence type="ECO:0000256" key="2">
    <source>
        <dbReference type="ARBA" id="ARBA00023002"/>
    </source>
</evidence>
<feature type="domain" description="FAD dependent oxidoreductase" evidence="3">
    <location>
        <begin position="8"/>
        <end position="402"/>
    </location>
</feature>
<dbReference type="GO" id="GO:0005886">
    <property type="term" value="C:plasma membrane"/>
    <property type="evidence" value="ECO:0007669"/>
    <property type="project" value="TreeGrafter"/>
</dbReference>
<dbReference type="SUPFAM" id="SSF54373">
    <property type="entry name" value="FAD-linked reductases, C-terminal domain"/>
    <property type="match status" value="1"/>
</dbReference>
<evidence type="ECO:0000259" key="3">
    <source>
        <dbReference type="Pfam" id="PF01266"/>
    </source>
</evidence>
<dbReference type="RefSeq" id="WP_068899899.1">
    <property type="nucleotide sequence ID" value="NZ_JBHUIF010000013.1"/>
</dbReference>
<dbReference type="GO" id="GO:0055130">
    <property type="term" value="P:D-alanine catabolic process"/>
    <property type="evidence" value="ECO:0007669"/>
    <property type="project" value="TreeGrafter"/>
</dbReference>
<keyword evidence="2" id="KW-0560">Oxidoreductase</keyword>
<comment type="similarity">
    <text evidence="1">Belongs to the DadA oxidoreductase family.</text>
</comment>
<dbReference type="Gene3D" id="3.30.9.10">
    <property type="entry name" value="D-Amino Acid Oxidase, subunit A, domain 2"/>
    <property type="match status" value="1"/>
</dbReference>
<dbReference type="PANTHER" id="PTHR13847">
    <property type="entry name" value="SARCOSINE DEHYDROGENASE-RELATED"/>
    <property type="match status" value="1"/>
</dbReference>
<evidence type="ECO:0000313" key="5">
    <source>
        <dbReference type="Proteomes" id="UP000094936"/>
    </source>
</evidence>
<dbReference type="Gene3D" id="3.50.50.60">
    <property type="entry name" value="FAD/NAD(P)-binding domain"/>
    <property type="match status" value="2"/>
</dbReference>
<keyword evidence="5" id="KW-1185">Reference proteome</keyword>
<comment type="caution">
    <text evidence="4">The sequence shown here is derived from an EMBL/GenBank/DDBJ whole genome shotgun (WGS) entry which is preliminary data.</text>
</comment>
<dbReference type="OrthoDB" id="9815989at2"/>
<organism evidence="4 5">
    <name type="scientific">Veronia pacifica</name>
    <dbReference type="NCBI Taxonomy" id="1080227"/>
    <lineage>
        <taxon>Bacteria</taxon>
        <taxon>Pseudomonadati</taxon>
        <taxon>Pseudomonadota</taxon>
        <taxon>Gammaproteobacteria</taxon>
        <taxon>Vibrionales</taxon>
        <taxon>Vibrionaceae</taxon>
        <taxon>Veronia</taxon>
    </lineage>
</organism>
<dbReference type="STRING" id="1080227.A8L45_05070"/>
<dbReference type="Pfam" id="PF01266">
    <property type="entry name" value="DAO"/>
    <property type="match status" value="1"/>
</dbReference>